<gene>
    <name evidence="1" type="ORF">HMPREF9141_1954</name>
</gene>
<keyword evidence="2" id="KW-1185">Reference proteome</keyword>
<comment type="caution">
    <text evidence="1">The sequence shown here is derived from an EMBL/GenBank/DDBJ whole genome shotgun (WGS) entry which is preliminary data.</text>
</comment>
<dbReference type="Proteomes" id="UP000005697">
    <property type="component" value="Unassembled WGS sequence"/>
</dbReference>
<sequence length="53" mass="6207">MRLQGMTARNQTALQRRINYKTKCRKGEIDTMPVHQHVFPSSTDGLFPHHRCL</sequence>
<proteinExistence type="predicted"/>
<evidence type="ECO:0000313" key="1">
    <source>
        <dbReference type="EMBL" id="EGC19414.1"/>
    </source>
</evidence>
<name>F0F8N7_9BACT</name>
<protein>
    <submittedName>
        <fullName evidence="1">Uncharacterized protein</fullName>
    </submittedName>
</protein>
<dbReference type="EMBL" id="AEWX01000027">
    <property type="protein sequence ID" value="EGC19414.1"/>
    <property type="molecule type" value="Genomic_DNA"/>
</dbReference>
<dbReference type="AlphaFoldDB" id="F0F8N7"/>
<accession>F0F8N7</accession>
<dbReference type="HOGENOM" id="CLU_209808_0_0_10"/>
<evidence type="ECO:0000313" key="2">
    <source>
        <dbReference type="Proteomes" id="UP000005697"/>
    </source>
</evidence>
<organism evidence="1 2">
    <name type="scientific">Prevotella multiformis DSM 16608</name>
    <dbReference type="NCBI Taxonomy" id="888743"/>
    <lineage>
        <taxon>Bacteria</taxon>
        <taxon>Pseudomonadati</taxon>
        <taxon>Bacteroidota</taxon>
        <taxon>Bacteroidia</taxon>
        <taxon>Bacteroidales</taxon>
        <taxon>Prevotellaceae</taxon>
        <taxon>Prevotella</taxon>
    </lineage>
</organism>
<reference evidence="1 2" key="1">
    <citation type="submission" date="2011-01" db="EMBL/GenBank/DDBJ databases">
        <authorList>
            <person name="Muzny D."/>
            <person name="Qin X."/>
            <person name="Deng J."/>
            <person name="Jiang H."/>
            <person name="Liu Y."/>
            <person name="Qu J."/>
            <person name="Song X.-Z."/>
            <person name="Zhang L."/>
            <person name="Thornton R."/>
            <person name="Coyle M."/>
            <person name="Francisco L."/>
            <person name="Jackson L."/>
            <person name="Javaid M."/>
            <person name="Korchina V."/>
            <person name="Kovar C."/>
            <person name="Mata R."/>
            <person name="Mathew T."/>
            <person name="Ngo R."/>
            <person name="Nguyen L."/>
            <person name="Nguyen N."/>
            <person name="Okwuonu G."/>
            <person name="Ongeri F."/>
            <person name="Pham C."/>
            <person name="Simmons D."/>
            <person name="Wilczek-Boney K."/>
            <person name="Hale W."/>
            <person name="Jakkamsetti A."/>
            <person name="Pham P."/>
            <person name="Ruth R."/>
            <person name="San Lucas F."/>
            <person name="Warren J."/>
            <person name="Zhang J."/>
            <person name="Zhao Z."/>
            <person name="Zhou C."/>
            <person name="Zhu D."/>
            <person name="Lee S."/>
            <person name="Bess C."/>
            <person name="Blankenburg K."/>
            <person name="Forbes L."/>
            <person name="Fu Q."/>
            <person name="Gubbala S."/>
            <person name="Hirani K."/>
            <person name="Jayaseelan J.C."/>
            <person name="Lara F."/>
            <person name="Munidasa M."/>
            <person name="Palculict T."/>
            <person name="Patil S."/>
            <person name="Pu L.-L."/>
            <person name="Saada N."/>
            <person name="Tang L."/>
            <person name="Weissenberger G."/>
            <person name="Zhu Y."/>
            <person name="Hemphill L."/>
            <person name="Shang Y."/>
            <person name="Youmans B."/>
            <person name="Ayvaz T."/>
            <person name="Ross M."/>
            <person name="Santibanez J."/>
            <person name="Aqrawi P."/>
            <person name="Gross S."/>
            <person name="Joshi V."/>
            <person name="Fowler G."/>
            <person name="Nazareth L."/>
            <person name="Reid J."/>
            <person name="Worley K."/>
            <person name="Petrosino J."/>
            <person name="Highlander S."/>
            <person name="Gibbs R."/>
        </authorList>
    </citation>
    <scope>NUCLEOTIDE SEQUENCE [LARGE SCALE GENOMIC DNA]</scope>
    <source>
        <strain evidence="1 2">DSM 16608</strain>
    </source>
</reference>